<name>A0A6J5L593_9CAUD</name>
<protein>
    <submittedName>
        <fullName evidence="1">Uncharacterized protein</fullName>
    </submittedName>
</protein>
<gene>
    <name evidence="1" type="ORF">UFOVP118_73</name>
</gene>
<organism evidence="1">
    <name type="scientific">uncultured Caudovirales phage</name>
    <dbReference type="NCBI Taxonomy" id="2100421"/>
    <lineage>
        <taxon>Viruses</taxon>
        <taxon>Duplodnaviria</taxon>
        <taxon>Heunggongvirae</taxon>
        <taxon>Uroviricota</taxon>
        <taxon>Caudoviricetes</taxon>
        <taxon>Peduoviridae</taxon>
        <taxon>Maltschvirus</taxon>
        <taxon>Maltschvirus maltsch</taxon>
    </lineage>
</organism>
<evidence type="ECO:0000313" key="1">
    <source>
        <dbReference type="EMBL" id="CAB4129491.1"/>
    </source>
</evidence>
<dbReference type="EMBL" id="LR796234">
    <property type="protein sequence ID" value="CAB4129491.1"/>
    <property type="molecule type" value="Genomic_DNA"/>
</dbReference>
<sequence>MASTINASTSAGGGVITTADSSGVLALQAANTTISTISATGESVTGNISATGTVADGTAVIRPLVSGTAVTTTSGTSATFTGIPSWVKRITVAISGFYTSGTSNFLVQFGTSGGIVTTGYVSDSISTLTTQANITSTAGMVILNKSVNSGGPLAGVMTLVNITGNIWVANHVFRVEGGNTLTGAGNVTLSGVPTDIKFTTVNGTDTFTAGSINILYE</sequence>
<accession>A0A6J5L593</accession>
<proteinExistence type="predicted"/>
<reference evidence="1" key="1">
    <citation type="submission" date="2020-04" db="EMBL/GenBank/DDBJ databases">
        <authorList>
            <person name="Chiriac C."/>
            <person name="Salcher M."/>
            <person name="Ghai R."/>
            <person name="Kavagutti S V."/>
        </authorList>
    </citation>
    <scope>NUCLEOTIDE SEQUENCE</scope>
</reference>